<feature type="non-terminal residue" evidence="2">
    <location>
        <position position="126"/>
    </location>
</feature>
<reference evidence="2 3" key="1">
    <citation type="submission" date="2018-03" db="EMBL/GenBank/DDBJ databases">
        <title>Genomes of Pezizomycetes fungi and the evolution of truffles.</title>
        <authorList>
            <person name="Murat C."/>
            <person name="Payen T."/>
            <person name="Noel B."/>
            <person name="Kuo A."/>
            <person name="Martin F.M."/>
        </authorList>
    </citation>
    <scope>NUCLEOTIDE SEQUENCE [LARGE SCALE GENOMIC DNA]</scope>
    <source>
        <strain evidence="2">091103-1</strain>
    </source>
</reference>
<organism evidence="2 3">
    <name type="scientific">Tuber magnatum</name>
    <name type="common">white Piedmont truffle</name>
    <dbReference type="NCBI Taxonomy" id="42249"/>
    <lineage>
        <taxon>Eukaryota</taxon>
        <taxon>Fungi</taxon>
        <taxon>Dikarya</taxon>
        <taxon>Ascomycota</taxon>
        <taxon>Pezizomycotina</taxon>
        <taxon>Pezizomycetes</taxon>
        <taxon>Pezizales</taxon>
        <taxon>Tuberaceae</taxon>
        <taxon>Tuber</taxon>
    </lineage>
</organism>
<feature type="region of interest" description="Disordered" evidence="1">
    <location>
        <begin position="1"/>
        <end position="97"/>
    </location>
</feature>
<sequence length="126" mass="14400">MGKEDYISTGGSLKLKGVKDGGIKKKKKKKKSSTPDPTSELKSRDASAKATSADGLEEREKEEEGGEEEEEEEGPYAGKTEAERRFEERKRKRLDERLKKEGIKSHKERVEEFNKYLSNLSEHHDM</sequence>
<evidence type="ECO:0000313" key="3">
    <source>
        <dbReference type="Proteomes" id="UP000246991"/>
    </source>
</evidence>
<proteinExistence type="predicted"/>
<evidence type="ECO:0000313" key="2">
    <source>
        <dbReference type="EMBL" id="PWW78622.1"/>
    </source>
</evidence>
<dbReference type="AlphaFoldDB" id="A0A317SW32"/>
<dbReference type="InterPro" id="IPR013865">
    <property type="entry name" value="FAM32A"/>
</dbReference>
<evidence type="ECO:0000256" key="1">
    <source>
        <dbReference type="SAM" id="MobiDB-lite"/>
    </source>
</evidence>
<feature type="compositionally biased region" description="Basic and acidic residues" evidence="1">
    <location>
        <begin position="80"/>
        <end position="97"/>
    </location>
</feature>
<protein>
    <submittedName>
        <fullName evidence="2">DUF1754-domain-containing protein</fullName>
    </submittedName>
</protein>
<accession>A0A317SW32</accession>
<dbReference type="GO" id="GO:0005730">
    <property type="term" value="C:nucleolus"/>
    <property type="evidence" value="ECO:0007669"/>
    <property type="project" value="TreeGrafter"/>
</dbReference>
<dbReference type="Proteomes" id="UP000246991">
    <property type="component" value="Unassembled WGS sequence"/>
</dbReference>
<dbReference type="PANTHER" id="PTHR13282">
    <property type="entry name" value="PROTEIN FAM32A"/>
    <property type="match status" value="1"/>
</dbReference>
<feature type="compositionally biased region" description="Acidic residues" evidence="1">
    <location>
        <begin position="55"/>
        <end position="74"/>
    </location>
</feature>
<gene>
    <name evidence="2" type="ORF">C7212DRAFT_26473</name>
</gene>
<comment type="caution">
    <text evidence="2">The sequence shown here is derived from an EMBL/GenBank/DDBJ whole genome shotgun (WGS) entry which is preliminary data.</text>
</comment>
<dbReference type="Pfam" id="PF08555">
    <property type="entry name" value="FAM32A"/>
    <property type="match status" value="1"/>
</dbReference>
<keyword evidence="3" id="KW-1185">Reference proteome</keyword>
<dbReference type="STRING" id="42249.A0A317SW32"/>
<dbReference type="PANTHER" id="PTHR13282:SF6">
    <property type="entry name" value="PROTEIN FAM32A"/>
    <property type="match status" value="1"/>
</dbReference>
<dbReference type="EMBL" id="PYWC01000014">
    <property type="protein sequence ID" value="PWW78622.1"/>
    <property type="molecule type" value="Genomic_DNA"/>
</dbReference>
<name>A0A317SW32_9PEZI</name>